<name>A0A401H7E0_AERPX</name>
<dbReference type="EMBL" id="BDMD01000002">
    <property type="protein sequence ID" value="GBF08376.1"/>
    <property type="molecule type" value="Genomic_DNA"/>
</dbReference>
<evidence type="ECO:0000313" key="4">
    <source>
        <dbReference type="Proteomes" id="UP000291213"/>
    </source>
</evidence>
<dbReference type="AlphaFoldDB" id="A0A401H7E0"/>
<dbReference type="Gene3D" id="3.40.190.10">
    <property type="entry name" value="Periplasmic binding protein-like II"/>
    <property type="match status" value="1"/>
</dbReference>
<evidence type="ECO:0000256" key="2">
    <source>
        <dbReference type="ARBA" id="ARBA00023239"/>
    </source>
</evidence>
<dbReference type="GO" id="GO:0009234">
    <property type="term" value="P:menaquinone biosynthetic process"/>
    <property type="evidence" value="ECO:0007669"/>
    <property type="project" value="UniProtKB-KW"/>
</dbReference>
<reference evidence="3 4" key="1">
    <citation type="submission" date="2017-02" db="EMBL/GenBank/DDBJ databases">
        <title>isolation and characterization of a novel temperate virus Aeropyrum globular virus 1 infecting hyperthermophilic archaeon Aeropyrum.</title>
        <authorList>
            <person name="Yumiya M."/>
            <person name="Yoshida T."/>
            <person name="Sako Y."/>
        </authorList>
    </citation>
    <scope>NUCLEOTIDE SEQUENCE [LARGE SCALE GENOMIC DNA]</scope>
    <source>
        <strain evidence="3 4">YK1-12-2013</strain>
    </source>
</reference>
<accession>A0A401H7E0</accession>
<keyword evidence="1" id="KW-0474">Menaquinone biosynthesis</keyword>
<dbReference type="InterPro" id="IPR003773">
    <property type="entry name" value="Menaquinone_biosynth"/>
</dbReference>
<dbReference type="Pfam" id="PF02621">
    <property type="entry name" value="VitK2_biosynth"/>
    <property type="match status" value="1"/>
</dbReference>
<dbReference type="SUPFAM" id="SSF53850">
    <property type="entry name" value="Periplasmic binding protein-like II"/>
    <property type="match status" value="1"/>
</dbReference>
<comment type="caution">
    <text evidence="3">The sequence shown here is derived from an EMBL/GenBank/DDBJ whole genome shotgun (WGS) entry which is preliminary data.</text>
</comment>
<dbReference type="GO" id="GO:0016829">
    <property type="term" value="F:lyase activity"/>
    <property type="evidence" value="ECO:0007669"/>
    <property type="project" value="UniProtKB-KW"/>
</dbReference>
<organism evidence="3 4">
    <name type="scientific">Aeropyrum pernix</name>
    <dbReference type="NCBI Taxonomy" id="56636"/>
    <lineage>
        <taxon>Archaea</taxon>
        <taxon>Thermoproteota</taxon>
        <taxon>Thermoprotei</taxon>
        <taxon>Desulfurococcales</taxon>
        <taxon>Desulfurococcaceae</taxon>
        <taxon>Aeropyrum</taxon>
    </lineage>
</organism>
<proteinExistence type="predicted"/>
<evidence type="ECO:0000313" key="3">
    <source>
        <dbReference type="EMBL" id="GBF08376.1"/>
    </source>
</evidence>
<sequence length="235" mass="25790">MVYDLALPRHSYALPLIDEALSRGLAVVELQPPEAYDALVEGRVRAALIPLALARGAKICPGPMVWSLSATMSVAIYSFSAGRLDDCAAVAVSGESRTSLVYLREVREKLRAPWSIVQAERGCVTLECLLSRADCALLLGDEALRARTRLPPIEDLGSLVKRVLGISPVYAVTASIEECPPGLPRGEPAVRRRHIEELCRRTGLGLRDALMYYTVLNLSYSPEHLENALHIFDRE</sequence>
<gene>
    <name evidence="3" type="ORF">apy_01010</name>
</gene>
<dbReference type="RefSeq" id="WP_131159454.1">
    <property type="nucleotide sequence ID" value="NZ_BDMD01000002.1"/>
</dbReference>
<dbReference type="OrthoDB" id="21355at2157"/>
<evidence type="ECO:0008006" key="5">
    <source>
        <dbReference type="Google" id="ProtNLM"/>
    </source>
</evidence>
<protein>
    <recommendedName>
        <fullName evidence="5">ABC transporter substrate-binding protein</fullName>
    </recommendedName>
</protein>
<keyword evidence="2" id="KW-0456">Lyase</keyword>
<evidence type="ECO:0000256" key="1">
    <source>
        <dbReference type="ARBA" id="ARBA00022428"/>
    </source>
</evidence>
<dbReference type="Proteomes" id="UP000291213">
    <property type="component" value="Unassembled WGS sequence"/>
</dbReference>